<keyword evidence="1" id="KW-1133">Transmembrane helix</keyword>
<reference evidence="2" key="5">
    <citation type="submission" date="2025-09" db="UniProtKB">
        <authorList>
            <consortium name="Ensembl"/>
        </authorList>
    </citation>
    <scope>IDENTIFICATION</scope>
</reference>
<name>A0A4W3IA59_CALMI</name>
<reference evidence="2" key="4">
    <citation type="submission" date="2025-08" db="UniProtKB">
        <authorList>
            <consortium name="Ensembl"/>
        </authorList>
    </citation>
    <scope>IDENTIFICATION</scope>
</reference>
<dbReference type="Proteomes" id="UP000314986">
    <property type="component" value="Unassembled WGS sequence"/>
</dbReference>
<organism evidence="2 3">
    <name type="scientific">Callorhinchus milii</name>
    <name type="common">Ghost shark</name>
    <dbReference type="NCBI Taxonomy" id="7868"/>
    <lineage>
        <taxon>Eukaryota</taxon>
        <taxon>Metazoa</taxon>
        <taxon>Chordata</taxon>
        <taxon>Craniata</taxon>
        <taxon>Vertebrata</taxon>
        <taxon>Chondrichthyes</taxon>
        <taxon>Holocephali</taxon>
        <taxon>Chimaeriformes</taxon>
        <taxon>Callorhinchidae</taxon>
        <taxon>Callorhinchus</taxon>
    </lineage>
</organism>
<dbReference type="InterPro" id="IPR032675">
    <property type="entry name" value="LRR_dom_sf"/>
</dbReference>
<dbReference type="Gene3D" id="3.80.10.10">
    <property type="entry name" value="Ribonuclease Inhibitor"/>
    <property type="match status" value="1"/>
</dbReference>
<dbReference type="PANTHER" id="PTHR24114:SF49">
    <property type="entry name" value="LEUCINE-RICH REPEAT-CONTAINING PROTEIN 74A"/>
    <property type="match status" value="1"/>
</dbReference>
<dbReference type="PANTHER" id="PTHR24114">
    <property type="entry name" value="LEUCINE RICH REPEAT FAMILY PROTEIN"/>
    <property type="match status" value="1"/>
</dbReference>
<dbReference type="GeneTree" id="ENSGT00940000154297"/>
<dbReference type="InterPro" id="IPR052394">
    <property type="entry name" value="LRR-containing"/>
</dbReference>
<reference evidence="3" key="3">
    <citation type="journal article" date="2014" name="Nature">
        <title>Elephant shark genome provides unique insights into gnathostome evolution.</title>
        <authorList>
            <consortium name="International Elephant Shark Genome Sequencing Consortium"/>
            <person name="Venkatesh B."/>
            <person name="Lee A.P."/>
            <person name="Ravi V."/>
            <person name="Maurya A.K."/>
            <person name="Lian M.M."/>
            <person name="Swann J.B."/>
            <person name="Ohta Y."/>
            <person name="Flajnik M.F."/>
            <person name="Sutoh Y."/>
            <person name="Kasahara M."/>
            <person name="Hoon S."/>
            <person name="Gangu V."/>
            <person name="Roy S.W."/>
            <person name="Irimia M."/>
            <person name="Korzh V."/>
            <person name="Kondrychyn I."/>
            <person name="Lim Z.W."/>
            <person name="Tay B.H."/>
            <person name="Tohari S."/>
            <person name="Kong K.W."/>
            <person name="Ho S."/>
            <person name="Lorente-Galdos B."/>
            <person name="Quilez J."/>
            <person name="Marques-Bonet T."/>
            <person name="Raney B.J."/>
            <person name="Ingham P.W."/>
            <person name="Tay A."/>
            <person name="Hillier L.W."/>
            <person name="Minx P."/>
            <person name="Boehm T."/>
            <person name="Wilson R.K."/>
            <person name="Brenner S."/>
            <person name="Warren W.C."/>
        </authorList>
    </citation>
    <scope>NUCLEOTIDE SEQUENCE [LARGE SCALE GENOMIC DNA]</scope>
</reference>
<proteinExistence type="predicted"/>
<reference evidence="3" key="1">
    <citation type="journal article" date="2006" name="Science">
        <title>Ancient noncoding elements conserved in the human genome.</title>
        <authorList>
            <person name="Venkatesh B."/>
            <person name="Kirkness E.F."/>
            <person name="Loh Y.H."/>
            <person name="Halpern A.L."/>
            <person name="Lee A.P."/>
            <person name="Johnson J."/>
            <person name="Dandona N."/>
            <person name="Viswanathan L.D."/>
            <person name="Tay A."/>
            <person name="Venter J.C."/>
            <person name="Strausberg R.L."/>
            <person name="Brenner S."/>
        </authorList>
    </citation>
    <scope>NUCLEOTIDE SEQUENCE [LARGE SCALE GENOMIC DNA]</scope>
</reference>
<dbReference type="AlphaFoldDB" id="A0A4W3IA59"/>
<accession>A0A4W3IA59</accession>
<evidence type="ECO:0000256" key="1">
    <source>
        <dbReference type="SAM" id="Phobius"/>
    </source>
</evidence>
<sequence>MLGPRHLTVQRFGTSSRRERRSINVILLLLLCVCVWSVYVCSLSLCSLSLYSLSSDERETRGTLSPEEVYRAACEDLNVTPISYYIRHVNDSHLNLNYRCMGPKAIEAVAISLVGSTMVNTLELEDNWIEAEGLRYLMEMLSENCYIQDLVRAALPHTVNCCPCRTWPGITSGPKEQPFSLKCFPITSPSSPSISPVGVSVCVCSVSVCVRVFACTCTYVCL</sequence>
<evidence type="ECO:0000313" key="2">
    <source>
        <dbReference type="Ensembl" id="ENSCMIP00000023878.1"/>
    </source>
</evidence>
<evidence type="ECO:0000313" key="3">
    <source>
        <dbReference type="Proteomes" id="UP000314986"/>
    </source>
</evidence>
<dbReference type="Ensembl" id="ENSCMIT00000024281.1">
    <property type="protein sequence ID" value="ENSCMIP00000023878.1"/>
    <property type="gene ID" value="ENSCMIG00000010640.1"/>
</dbReference>
<keyword evidence="1" id="KW-0812">Transmembrane</keyword>
<dbReference type="SUPFAM" id="SSF52047">
    <property type="entry name" value="RNI-like"/>
    <property type="match status" value="1"/>
</dbReference>
<keyword evidence="1" id="KW-0472">Membrane</keyword>
<protein>
    <submittedName>
        <fullName evidence="2">Uncharacterized protein</fullName>
    </submittedName>
</protein>
<dbReference type="InParanoid" id="A0A4W3IA59"/>
<reference evidence="3" key="2">
    <citation type="journal article" date="2007" name="PLoS Biol.">
        <title>Survey sequencing and comparative analysis of the elephant shark (Callorhinchus milii) genome.</title>
        <authorList>
            <person name="Venkatesh B."/>
            <person name="Kirkness E.F."/>
            <person name="Loh Y.H."/>
            <person name="Halpern A.L."/>
            <person name="Lee A.P."/>
            <person name="Johnson J."/>
            <person name="Dandona N."/>
            <person name="Viswanathan L.D."/>
            <person name="Tay A."/>
            <person name="Venter J.C."/>
            <person name="Strausberg R.L."/>
            <person name="Brenner S."/>
        </authorList>
    </citation>
    <scope>NUCLEOTIDE SEQUENCE [LARGE SCALE GENOMIC DNA]</scope>
</reference>
<feature type="transmembrane region" description="Helical" evidence="1">
    <location>
        <begin position="25"/>
        <end position="51"/>
    </location>
</feature>
<keyword evidence="3" id="KW-1185">Reference proteome</keyword>